<reference evidence="1 2" key="1">
    <citation type="journal article" date="2019" name="Int. J. Syst. Evol. Microbiol.">
        <title>The Global Catalogue of Microorganisms (GCM) 10K type strain sequencing project: providing services to taxonomists for standard genome sequencing and annotation.</title>
        <authorList>
            <consortium name="The Broad Institute Genomics Platform"/>
            <consortium name="The Broad Institute Genome Sequencing Center for Infectious Disease"/>
            <person name="Wu L."/>
            <person name="Ma J."/>
        </authorList>
    </citation>
    <scope>NUCLEOTIDE SEQUENCE [LARGE SCALE GENOMIC DNA]</scope>
    <source>
        <strain evidence="1 2">LMG 29247</strain>
    </source>
</reference>
<dbReference type="InterPro" id="IPR006311">
    <property type="entry name" value="TAT_signal"/>
</dbReference>
<name>A0ABD5SPR7_9EURY</name>
<comment type="caution">
    <text evidence="1">The sequence shown here is derived from an EMBL/GenBank/DDBJ whole genome shotgun (WGS) entry which is preliminary data.</text>
</comment>
<protein>
    <recommendedName>
        <fullName evidence="3">Twin-arginine translocation signal domain-containing protein</fullName>
    </recommendedName>
</protein>
<evidence type="ECO:0008006" key="3">
    <source>
        <dbReference type="Google" id="ProtNLM"/>
    </source>
</evidence>
<dbReference type="RefSeq" id="WP_273738124.1">
    <property type="nucleotide sequence ID" value="NZ_JAQIVI010000128.1"/>
</dbReference>
<evidence type="ECO:0000313" key="2">
    <source>
        <dbReference type="Proteomes" id="UP001596383"/>
    </source>
</evidence>
<proteinExistence type="predicted"/>
<dbReference type="EMBL" id="JBHSWV010000128">
    <property type="protein sequence ID" value="MFC6765085.1"/>
    <property type="molecule type" value="Genomic_DNA"/>
</dbReference>
<gene>
    <name evidence="1" type="ORF">ACFQE6_08695</name>
</gene>
<evidence type="ECO:0000313" key="1">
    <source>
        <dbReference type="EMBL" id="MFC6765085.1"/>
    </source>
</evidence>
<keyword evidence="2" id="KW-1185">Reference proteome</keyword>
<sequence length="218" mass="23754">MATRRSLLRKAGLSAVGTVAGITLLPSPPDATDPTGTVEAAEPPAAVADWIDEPITDEDDAPIGRYHYEPTSDGFRATAPFNVVVLPEADGERGLETVMSVLDEEGWIRSPEEYTRFAWDRETESYVRQQATAAQSYYGVNGRRHVRCWSFEGVVSMQAHEDSPARPTHGVPSYQRGRDTIEAIFDGAGWRVSPSAIDLTNAKEPDHDGVATVIAEDP</sequence>
<dbReference type="AlphaFoldDB" id="A0ABD5SPR7"/>
<accession>A0ABD5SPR7</accession>
<organism evidence="1 2">
    <name type="scientific">Natrinema soli</name>
    <dbReference type="NCBI Taxonomy" id="1930624"/>
    <lineage>
        <taxon>Archaea</taxon>
        <taxon>Methanobacteriati</taxon>
        <taxon>Methanobacteriota</taxon>
        <taxon>Stenosarchaea group</taxon>
        <taxon>Halobacteria</taxon>
        <taxon>Halobacteriales</taxon>
        <taxon>Natrialbaceae</taxon>
        <taxon>Natrinema</taxon>
    </lineage>
</organism>
<dbReference type="PROSITE" id="PS51318">
    <property type="entry name" value="TAT"/>
    <property type="match status" value="1"/>
</dbReference>
<dbReference type="Proteomes" id="UP001596383">
    <property type="component" value="Unassembled WGS sequence"/>
</dbReference>